<evidence type="ECO:0000313" key="5">
    <source>
        <dbReference type="EMBL" id="NMP28223.1"/>
    </source>
</evidence>
<protein>
    <submittedName>
        <fullName evidence="5">6-phosphogluconate phosphatase</fullName>
        <ecNumber evidence="5">3.1.3.-</ecNumber>
    </submittedName>
</protein>
<dbReference type="PANTHER" id="PTHR46193:SF10">
    <property type="entry name" value="6-PHOSPHOGLUCONATE PHOSPHATASE"/>
    <property type="match status" value="1"/>
</dbReference>
<dbReference type="RefSeq" id="WP_169403932.1">
    <property type="nucleotide sequence ID" value="NZ_JAADJU010000008.1"/>
</dbReference>
<evidence type="ECO:0000256" key="4">
    <source>
        <dbReference type="ARBA" id="ARBA00022842"/>
    </source>
</evidence>
<dbReference type="InterPro" id="IPR023198">
    <property type="entry name" value="PGP-like_dom2"/>
</dbReference>
<dbReference type="InterPro" id="IPR051600">
    <property type="entry name" value="Beta-PGM-like"/>
</dbReference>
<dbReference type="EMBL" id="JAADJU010000008">
    <property type="protein sequence ID" value="NMP28223.1"/>
    <property type="molecule type" value="Genomic_DNA"/>
</dbReference>
<dbReference type="PRINTS" id="PR00413">
    <property type="entry name" value="HADHALOGNASE"/>
</dbReference>
<dbReference type="EC" id="3.1.3.-" evidence="5"/>
<dbReference type="PANTHER" id="PTHR46193">
    <property type="entry name" value="6-PHOSPHOGLUCONATE PHOSPHATASE"/>
    <property type="match status" value="1"/>
</dbReference>
<dbReference type="GO" id="GO:0046872">
    <property type="term" value="F:metal ion binding"/>
    <property type="evidence" value="ECO:0007669"/>
    <property type="project" value="UniProtKB-KW"/>
</dbReference>
<dbReference type="InterPro" id="IPR006439">
    <property type="entry name" value="HAD-SF_hydro_IA"/>
</dbReference>
<dbReference type="InterPro" id="IPR023214">
    <property type="entry name" value="HAD_sf"/>
</dbReference>
<dbReference type="SUPFAM" id="SSF56784">
    <property type="entry name" value="HAD-like"/>
    <property type="match status" value="1"/>
</dbReference>
<keyword evidence="4" id="KW-0460">Magnesium</keyword>
<dbReference type="SFLD" id="SFLDG01129">
    <property type="entry name" value="C1.5:_HAD__Beta-PGM__Phosphata"/>
    <property type="match status" value="1"/>
</dbReference>
<dbReference type="Proteomes" id="UP000585363">
    <property type="component" value="Unassembled WGS sequence"/>
</dbReference>
<comment type="cofactor">
    <cofactor evidence="1">
        <name>Mg(2+)</name>
        <dbReference type="ChEBI" id="CHEBI:18420"/>
    </cofactor>
</comment>
<keyword evidence="5" id="KW-0378">Hydrolase</keyword>
<proteinExistence type="inferred from homology"/>
<dbReference type="Pfam" id="PF13419">
    <property type="entry name" value="HAD_2"/>
    <property type="match status" value="1"/>
</dbReference>
<dbReference type="Gene3D" id="1.10.150.240">
    <property type="entry name" value="Putative phosphatase, domain 2"/>
    <property type="match status" value="1"/>
</dbReference>
<name>A0A848MLP6_9GAMM</name>
<gene>
    <name evidence="5" type="primary">yieH</name>
    <name evidence="5" type="ORF">GW590_15275</name>
</gene>
<dbReference type="SFLD" id="SFLDS00003">
    <property type="entry name" value="Haloacid_Dehalogenase"/>
    <property type="match status" value="1"/>
</dbReference>
<evidence type="ECO:0000256" key="1">
    <source>
        <dbReference type="ARBA" id="ARBA00001946"/>
    </source>
</evidence>
<dbReference type="NCBIfam" id="NF007854">
    <property type="entry name" value="PRK10563.1"/>
    <property type="match status" value="1"/>
</dbReference>
<reference evidence="5 6" key="2">
    <citation type="submission" date="2020-06" db="EMBL/GenBank/DDBJ databases">
        <title>Polyphasic characterization of a Rahnella strain isolated from tree sap.</title>
        <authorList>
            <person name="Kim I.S."/>
        </authorList>
    </citation>
    <scope>NUCLEOTIDE SEQUENCE [LARGE SCALE GENOMIC DNA]</scope>
    <source>
        <strain evidence="5 6">SAP-1</strain>
    </source>
</reference>
<dbReference type="NCBIfam" id="TIGR01509">
    <property type="entry name" value="HAD-SF-IA-v3"/>
    <property type="match status" value="1"/>
</dbReference>
<keyword evidence="3" id="KW-0479">Metal-binding</keyword>
<dbReference type="CDD" id="cd07526">
    <property type="entry name" value="HAD_BPGM_like"/>
    <property type="match status" value="1"/>
</dbReference>
<organism evidence="5 6">
    <name type="scientific">Rouxiella aceris</name>
    <dbReference type="NCBI Taxonomy" id="2703884"/>
    <lineage>
        <taxon>Bacteria</taxon>
        <taxon>Pseudomonadati</taxon>
        <taxon>Pseudomonadota</taxon>
        <taxon>Gammaproteobacteria</taxon>
        <taxon>Enterobacterales</taxon>
        <taxon>Yersiniaceae</taxon>
        <taxon>Rouxiella</taxon>
    </lineage>
</organism>
<comment type="similarity">
    <text evidence="2">Belongs to the HAD-like hydrolase superfamily. CbbY/CbbZ/Gph/YieH family.</text>
</comment>
<comment type="caution">
    <text evidence="5">The sequence shown here is derived from an EMBL/GenBank/DDBJ whole genome shotgun (WGS) entry which is preliminary data.</text>
</comment>
<evidence type="ECO:0000313" key="6">
    <source>
        <dbReference type="Proteomes" id="UP000585363"/>
    </source>
</evidence>
<sequence>MPRIECVFFDCDGTLVDSERLCCEAYVLMFAHFGVQVAYDDMYKKYKGIKLYEIIAIINQQHGLKVSKEEMEVVFRRHIARLFDEKLEAISGARALLEMIKVPMCVVSNGPVSKMQHSLGLTGLLPFMGEHLYSGYDLQRWKPDPTLLYHAAKEMQVAISTCILVEDSVAGVQAGIAANIPVYYYCADPHNPPIDHPLVTAFTDMQQLPQLWRDRGYEILK</sequence>
<dbReference type="Gene3D" id="3.40.50.1000">
    <property type="entry name" value="HAD superfamily/HAD-like"/>
    <property type="match status" value="1"/>
</dbReference>
<dbReference type="GO" id="GO:0016787">
    <property type="term" value="F:hydrolase activity"/>
    <property type="evidence" value="ECO:0007669"/>
    <property type="project" value="UniProtKB-KW"/>
</dbReference>
<dbReference type="InterPro" id="IPR036412">
    <property type="entry name" value="HAD-like_sf"/>
</dbReference>
<accession>A0A848MLP6</accession>
<evidence type="ECO:0000256" key="3">
    <source>
        <dbReference type="ARBA" id="ARBA00022723"/>
    </source>
</evidence>
<reference evidence="5 6" key="1">
    <citation type="submission" date="2020-01" db="EMBL/GenBank/DDBJ databases">
        <authorList>
            <person name="Lee S.D."/>
        </authorList>
    </citation>
    <scope>NUCLEOTIDE SEQUENCE [LARGE SCALE GENOMIC DNA]</scope>
    <source>
        <strain evidence="5 6">SAP-1</strain>
    </source>
</reference>
<dbReference type="InterPro" id="IPR041492">
    <property type="entry name" value="HAD_2"/>
</dbReference>
<keyword evidence="6" id="KW-1185">Reference proteome</keyword>
<evidence type="ECO:0000256" key="2">
    <source>
        <dbReference type="ARBA" id="ARBA00006171"/>
    </source>
</evidence>
<dbReference type="AlphaFoldDB" id="A0A848MLP6"/>